<comment type="caution">
    <text evidence="4">The sequence shown here is derived from an EMBL/GenBank/DDBJ whole genome shotgun (WGS) entry which is preliminary data.</text>
</comment>
<dbReference type="AlphaFoldDB" id="A0A2W5R7K0"/>
<name>A0A2W5R7K0_VARPD</name>
<dbReference type="Proteomes" id="UP000249135">
    <property type="component" value="Unassembled WGS sequence"/>
</dbReference>
<feature type="coiled-coil region" evidence="1">
    <location>
        <begin position="73"/>
        <end position="100"/>
    </location>
</feature>
<evidence type="ECO:0000256" key="1">
    <source>
        <dbReference type="SAM" id="Coils"/>
    </source>
</evidence>
<feature type="domain" description="Antitoxin Xre/MbcA/ParS-like toxin-binding" evidence="3">
    <location>
        <begin position="167"/>
        <end position="212"/>
    </location>
</feature>
<evidence type="ECO:0000313" key="4">
    <source>
        <dbReference type="EMBL" id="PZQ63193.1"/>
    </source>
</evidence>
<keyword evidence="1" id="KW-0175">Coiled coil</keyword>
<gene>
    <name evidence="4" type="ORF">DI563_28185</name>
</gene>
<feature type="compositionally biased region" description="Low complexity" evidence="2">
    <location>
        <begin position="138"/>
        <end position="149"/>
    </location>
</feature>
<dbReference type="Pfam" id="PF09722">
    <property type="entry name" value="Xre_MbcA_ParS_C"/>
    <property type="match status" value="1"/>
</dbReference>
<accession>A0A2W5R7K0</accession>
<protein>
    <recommendedName>
        <fullName evidence="3">Antitoxin Xre/MbcA/ParS-like toxin-binding domain-containing protein</fullName>
    </recommendedName>
</protein>
<organism evidence="4 5">
    <name type="scientific">Variovorax paradoxus</name>
    <dbReference type="NCBI Taxonomy" id="34073"/>
    <lineage>
        <taxon>Bacteria</taxon>
        <taxon>Pseudomonadati</taxon>
        <taxon>Pseudomonadota</taxon>
        <taxon>Betaproteobacteria</taxon>
        <taxon>Burkholderiales</taxon>
        <taxon>Comamonadaceae</taxon>
        <taxon>Variovorax</taxon>
    </lineage>
</organism>
<dbReference type="InterPro" id="IPR024467">
    <property type="entry name" value="Xre/MbcA/ParS-like_toxin-bd"/>
</dbReference>
<proteinExistence type="predicted"/>
<evidence type="ECO:0000313" key="5">
    <source>
        <dbReference type="Proteomes" id="UP000249135"/>
    </source>
</evidence>
<feature type="compositionally biased region" description="Basic and acidic residues" evidence="2">
    <location>
        <begin position="150"/>
        <end position="165"/>
    </location>
</feature>
<dbReference type="EMBL" id="QFPP01000619">
    <property type="protein sequence ID" value="PZQ63193.1"/>
    <property type="molecule type" value="Genomic_DNA"/>
</dbReference>
<evidence type="ECO:0000259" key="3">
    <source>
        <dbReference type="Pfam" id="PF09722"/>
    </source>
</evidence>
<evidence type="ECO:0000256" key="2">
    <source>
        <dbReference type="SAM" id="MobiDB-lite"/>
    </source>
</evidence>
<feature type="region of interest" description="Disordered" evidence="2">
    <location>
        <begin position="137"/>
        <end position="197"/>
    </location>
</feature>
<feature type="region of interest" description="Disordered" evidence="2">
    <location>
        <begin position="1"/>
        <end position="21"/>
    </location>
</feature>
<sequence>MQHRHGRIVATGSRPARPGGFGLVRRAGPAGAARFPGQSPGSRAALARPARLLRFLSQRSMTQDHPDTRPTSLADLEARIQRLTRARDALAAQRITAREEELKVLADAFARKLQAGGFSIQEGIAALRPYARSRLQDAPAAAPAMPSAPRGREPSKGASGEDLREHARRVLGGEASSWLRRPHPLLGGQTPQQMAATPQGLDKVHALLAAYARGA</sequence>
<reference evidence="4 5" key="1">
    <citation type="submission" date="2017-08" db="EMBL/GenBank/DDBJ databases">
        <title>Infants hospitalized years apart are colonized by the same room-sourced microbial strains.</title>
        <authorList>
            <person name="Brooks B."/>
            <person name="Olm M.R."/>
            <person name="Firek B.A."/>
            <person name="Baker R."/>
            <person name="Thomas B.C."/>
            <person name="Morowitz M.J."/>
            <person name="Banfield J.F."/>
        </authorList>
    </citation>
    <scope>NUCLEOTIDE SEQUENCE [LARGE SCALE GENOMIC DNA]</scope>
    <source>
        <strain evidence="4">S2_005_003_R2_41</strain>
    </source>
</reference>